<gene>
    <name evidence="9" type="ORF">DVJ83_01735</name>
</gene>
<feature type="transmembrane region" description="Helical" evidence="8">
    <location>
        <begin position="57"/>
        <end position="88"/>
    </location>
</feature>
<dbReference type="Pfam" id="PF00230">
    <property type="entry name" value="MIP"/>
    <property type="match status" value="1"/>
</dbReference>
<dbReference type="Proteomes" id="UP000253744">
    <property type="component" value="Chromosome"/>
</dbReference>
<evidence type="ECO:0000313" key="10">
    <source>
        <dbReference type="Proteomes" id="UP000253744"/>
    </source>
</evidence>
<feature type="transmembrane region" description="Helical" evidence="8">
    <location>
        <begin position="100"/>
        <end position="121"/>
    </location>
</feature>
<dbReference type="PANTHER" id="PTHR43829:SF9">
    <property type="entry name" value="AQUAPORIN-9"/>
    <property type="match status" value="1"/>
</dbReference>
<dbReference type="InterPro" id="IPR000425">
    <property type="entry name" value="MIP"/>
</dbReference>
<organism evidence="9 10">
    <name type="scientific">Deinococcus wulumuqiensis</name>
    <dbReference type="NCBI Taxonomy" id="980427"/>
    <lineage>
        <taxon>Bacteria</taxon>
        <taxon>Thermotogati</taxon>
        <taxon>Deinococcota</taxon>
        <taxon>Deinococci</taxon>
        <taxon>Deinococcales</taxon>
        <taxon>Deinococcaceae</taxon>
        <taxon>Deinococcus</taxon>
    </lineage>
</organism>
<dbReference type="PROSITE" id="PS00221">
    <property type="entry name" value="MIP"/>
    <property type="match status" value="1"/>
</dbReference>
<name>A0A345IEH0_9DEIO</name>
<dbReference type="KEGG" id="dwu:DVJ83_01735"/>
<dbReference type="PRINTS" id="PR02019">
    <property type="entry name" value="AQUAPORIN7"/>
</dbReference>
<dbReference type="PROSITE" id="PS51257">
    <property type="entry name" value="PROKAR_LIPOPROTEIN"/>
    <property type="match status" value="1"/>
</dbReference>
<dbReference type="PRINTS" id="PR00783">
    <property type="entry name" value="MINTRINSICP"/>
</dbReference>
<sequence>MSTMKFTAAQEFVAELLGTLVLILFGCGVVAMVVLFASTNPPIPGQIVNGGYTNITLGWGFAVLMGIFISGGISGAHLNPAVTLALAVTGRFPWAKVPHYVLGQLLGAFLGAAIVFAVYYAKWQQFDPGFDNTAGVFATFPGVAGTFWPGMIDQIVGTALLVALILAIGDKLNNPVAAAWGPLAVAFVVMAIGMSFGAMHGYAINPARDLGPRLFALVAGFKNTGFENGVWLVPVIGPLIGGVLGALIYDSMIGKAMLRAHESARQLTSQQGVDPEYNVKS</sequence>
<accession>A0A345IEH0</accession>
<dbReference type="PANTHER" id="PTHR43829">
    <property type="entry name" value="AQUAPORIN OR AQUAGLYCEROPORIN RELATED"/>
    <property type="match status" value="1"/>
</dbReference>
<dbReference type="STRING" id="1288484.GCA_000348665_01280"/>
<dbReference type="InterPro" id="IPR022357">
    <property type="entry name" value="MIP_CS"/>
</dbReference>
<evidence type="ECO:0000256" key="7">
    <source>
        <dbReference type="RuleBase" id="RU000477"/>
    </source>
</evidence>
<evidence type="ECO:0000313" key="9">
    <source>
        <dbReference type="EMBL" id="AXG98092.1"/>
    </source>
</evidence>
<reference evidence="9 10" key="1">
    <citation type="submission" date="2018-07" db="EMBL/GenBank/DDBJ databases">
        <title>Complete Genome and Methylome Analysis of Deinococcus wulumuqiensis NEB 479.</title>
        <authorList>
            <person name="Fomenkov A."/>
            <person name="Luyten Y."/>
            <person name="Vincze T."/>
            <person name="Anton B.P."/>
            <person name="Clark T."/>
            <person name="Roberts R.J."/>
            <person name="Morgan R.D."/>
        </authorList>
    </citation>
    <scope>NUCLEOTIDE SEQUENCE [LARGE SCALE GENOMIC DNA]</scope>
    <source>
        <strain evidence="9 10">NEB 479</strain>
    </source>
</reference>
<proteinExistence type="inferred from homology"/>
<feature type="transmembrane region" description="Helical" evidence="8">
    <location>
        <begin position="12"/>
        <end position="37"/>
    </location>
</feature>
<dbReference type="GO" id="GO:0005886">
    <property type="term" value="C:plasma membrane"/>
    <property type="evidence" value="ECO:0007669"/>
    <property type="project" value="TreeGrafter"/>
</dbReference>
<keyword evidence="5 8" id="KW-1133">Transmembrane helix</keyword>
<dbReference type="EMBL" id="CP031158">
    <property type="protein sequence ID" value="AXG98092.1"/>
    <property type="molecule type" value="Genomic_DNA"/>
</dbReference>
<dbReference type="NCBIfam" id="TIGR00861">
    <property type="entry name" value="MIP"/>
    <property type="match status" value="1"/>
</dbReference>
<dbReference type="AlphaFoldDB" id="A0A345IEH0"/>
<evidence type="ECO:0000256" key="3">
    <source>
        <dbReference type="ARBA" id="ARBA00022448"/>
    </source>
</evidence>
<protein>
    <submittedName>
        <fullName evidence="9">Aquaporin family protein</fullName>
    </submittedName>
</protein>
<dbReference type="InterPro" id="IPR050363">
    <property type="entry name" value="MIP/Aquaporin"/>
</dbReference>
<feature type="transmembrane region" description="Helical" evidence="8">
    <location>
        <begin position="180"/>
        <end position="204"/>
    </location>
</feature>
<feature type="transmembrane region" description="Helical" evidence="8">
    <location>
        <begin position="230"/>
        <end position="249"/>
    </location>
</feature>
<evidence type="ECO:0000256" key="6">
    <source>
        <dbReference type="ARBA" id="ARBA00023136"/>
    </source>
</evidence>
<dbReference type="InterPro" id="IPR023271">
    <property type="entry name" value="Aquaporin-like"/>
</dbReference>
<dbReference type="Gene3D" id="1.20.1080.10">
    <property type="entry name" value="Glycerol uptake facilitator protein"/>
    <property type="match status" value="1"/>
</dbReference>
<dbReference type="GO" id="GO:0015254">
    <property type="term" value="F:glycerol channel activity"/>
    <property type="evidence" value="ECO:0007669"/>
    <property type="project" value="TreeGrafter"/>
</dbReference>
<keyword evidence="4 7" id="KW-0812">Transmembrane</keyword>
<evidence type="ECO:0000256" key="4">
    <source>
        <dbReference type="ARBA" id="ARBA00022692"/>
    </source>
</evidence>
<feature type="transmembrane region" description="Helical" evidence="8">
    <location>
        <begin position="147"/>
        <end position="168"/>
    </location>
</feature>
<evidence type="ECO:0000256" key="5">
    <source>
        <dbReference type="ARBA" id="ARBA00022989"/>
    </source>
</evidence>
<evidence type="ECO:0000256" key="8">
    <source>
        <dbReference type="SAM" id="Phobius"/>
    </source>
</evidence>
<keyword evidence="6 8" id="KW-0472">Membrane</keyword>
<evidence type="ECO:0000256" key="2">
    <source>
        <dbReference type="ARBA" id="ARBA00006175"/>
    </source>
</evidence>
<comment type="similarity">
    <text evidence="2 7">Belongs to the MIP/aquaporin (TC 1.A.8) family.</text>
</comment>
<comment type="subcellular location">
    <subcellularLocation>
        <location evidence="1">Membrane</location>
        <topology evidence="1">Multi-pass membrane protein</topology>
    </subcellularLocation>
</comment>
<keyword evidence="3 7" id="KW-0813">Transport</keyword>
<evidence type="ECO:0000256" key="1">
    <source>
        <dbReference type="ARBA" id="ARBA00004141"/>
    </source>
</evidence>
<dbReference type="SUPFAM" id="SSF81338">
    <property type="entry name" value="Aquaporin-like"/>
    <property type="match status" value="1"/>
</dbReference>
<dbReference type="CDD" id="cd00333">
    <property type="entry name" value="MIP"/>
    <property type="match status" value="1"/>
</dbReference>